<evidence type="ECO:0000256" key="13">
    <source>
        <dbReference type="ARBA" id="ARBA00039158"/>
    </source>
</evidence>
<dbReference type="EC" id="6.1.1.11" evidence="4"/>
<dbReference type="PROSITE" id="PS50862">
    <property type="entry name" value="AA_TRNA_LIGASE_II"/>
    <property type="match status" value="1"/>
</dbReference>
<evidence type="ECO:0000256" key="14">
    <source>
        <dbReference type="ARBA" id="ARBA00047929"/>
    </source>
</evidence>
<keyword evidence="9" id="KW-0648">Protein biosynthesis</keyword>
<dbReference type="InterPro" id="IPR010978">
    <property type="entry name" value="tRNA-bd_arm"/>
</dbReference>
<evidence type="ECO:0000256" key="4">
    <source>
        <dbReference type="ARBA" id="ARBA00012840"/>
    </source>
</evidence>
<evidence type="ECO:0000256" key="8">
    <source>
        <dbReference type="ARBA" id="ARBA00022840"/>
    </source>
</evidence>
<organism evidence="18">
    <name type="scientific">hydrocarbon metagenome</name>
    <dbReference type="NCBI Taxonomy" id="938273"/>
    <lineage>
        <taxon>unclassified sequences</taxon>
        <taxon>metagenomes</taxon>
        <taxon>ecological metagenomes</taxon>
    </lineage>
</organism>
<evidence type="ECO:0000259" key="17">
    <source>
        <dbReference type="PROSITE" id="PS50862"/>
    </source>
</evidence>
<dbReference type="InterPro" id="IPR033729">
    <property type="entry name" value="SerRS_core"/>
</dbReference>
<evidence type="ECO:0000256" key="16">
    <source>
        <dbReference type="SAM" id="Coils"/>
    </source>
</evidence>
<evidence type="ECO:0000256" key="3">
    <source>
        <dbReference type="ARBA" id="ARBA00010728"/>
    </source>
</evidence>
<dbReference type="SUPFAM" id="SSF46589">
    <property type="entry name" value="tRNA-binding arm"/>
    <property type="match status" value="1"/>
</dbReference>
<dbReference type="PIRSF" id="PIRSF001529">
    <property type="entry name" value="Ser-tRNA-synth_IIa"/>
    <property type="match status" value="1"/>
</dbReference>
<dbReference type="EMBL" id="LNQE01000771">
    <property type="protein sequence ID" value="KUG25091.1"/>
    <property type="molecule type" value="Genomic_DNA"/>
</dbReference>
<evidence type="ECO:0000256" key="5">
    <source>
        <dbReference type="ARBA" id="ARBA00022490"/>
    </source>
</evidence>
<dbReference type="PRINTS" id="PR00981">
    <property type="entry name" value="TRNASYNTHSER"/>
</dbReference>
<comment type="caution">
    <text evidence="18">The sequence shown here is derived from an EMBL/GenBank/DDBJ whole genome shotgun (WGS) entry which is preliminary data.</text>
</comment>
<keyword evidence="16" id="KW-0175">Coiled coil</keyword>
<dbReference type="HAMAP" id="MF_00176">
    <property type="entry name" value="Ser_tRNA_synth_type1"/>
    <property type="match status" value="1"/>
</dbReference>
<dbReference type="InterPro" id="IPR002317">
    <property type="entry name" value="Ser-tRNA-ligase_type_1"/>
</dbReference>
<comment type="catalytic activity">
    <reaction evidence="14">
        <text>tRNA(Sec) + L-serine + ATP = L-seryl-tRNA(Sec) + AMP + diphosphate + H(+)</text>
        <dbReference type="Rhea" id="RHEA:42580"/>
        <dbReference type="Rhea" id="RHEA-COMP:9742"/>
        <dbReference type="Rhea" id="RHEA-COMP:10128"/>
        <dbReference type="ChEBI" id="CHEBI:15378"/>
        <dbReference type="ChEBI" id="CHEBI:30616"/>
        <dbReference type="ChEBI" id="CHEBI:33019"/>
        <dbReference type="ChEBI" id="CHEBI:33384"/>
        <dbReference type="ChEBI" id="CHEBI:78442"/>
        <dbReference type="ChEBI" id="CHEBI:78533"/>
        <dbReference type="ChEBI" id="CHEBI:456215"/>
        <dbReference type="EC" id="6.1.1.11"/>
    </reaction>
</comment>
<dbReference type="InterPro" id="IPR002314">
    <property type="entry name" value="aa-tRNA-synt_IIb"/>
</dbReference>
<dbReference type="Gene3D" id="1.10.287.40">
    <property type="entry name" value="Serine-tRNA synthetase, tRNA binding domain"/>
    <property type="match status" value="1"/>
</dbReference>
<dbReference type="CDD" id="cd00770">
    <property type="entry name" value="SerRS_core"/>
    <property type="match status" value="1"/>
</dbReference>
<evidence type="ECO:0000256" key="7">
    <source>
        <dbReference type="ARBA" id="ARBA00022741"/>
    </source>
</evidence>
<dbReference type="GO" id="GO:0005524">
    <property type="term" value="F:ATP binding"/>
    <property type="evidence" value="ECO:0007669"/>
    <property type="project" value="UniProtKB-KW"/>
</dbReference>
<feature type="coiled-coil region" evidence="16">
    <location>
        <begin position="30"/>
        <end position="95"/>
    </location>
</feature>
<gene>
    <name evidence="18" type="ORF">ASZ90_005079</name>
</gene>
<evidence type="ECO:0000256" key="1">
    <source>
        <dbReference type="ARBA" id="ARBA00004496"/>
    </source>
</evidence>
<proteinExistence type="inferred from homology"/>
<evidence type="ECO:0000256" key="10">
    <source>
        <dbReference type="ARBA" id="ARBA00023146"/>
    </source>
</evidence>
<keyword evidence="10 18" id="KW-0030">Aminoacyl-tRNA synthetase</keyword>
<evidence type="ECO:0000256" key="15">
    <source>
        <dbReference type="ARBA" id="ARBA00048823"/>
    </source>
</evidence>
<accession>A0A0W8FXV3</accession>
<dbReference type="InterPro" id="IPR006195">
    <property type="entry name" value="aa-tRNA-synth_II"/>
</dbReference>
<evidence type="ECO:0000256" key="11">
    <source>
        <dbReference type="ARBA" id="ARBA00031113"/>
    </source>
</evidence>
<evidence type="ECO:0000256" key="2">
    <source>
        <dbReference type="ARBA" id="ARBA00005045"/>
    </source>
</evidence>
<dbReference type="Gene3D" id="3.30.930.10">
    <property type="entry name" value="Bira Bifunctional Protein, Domain 2"/>
    <property type="match status" value="1"/>
</dbReference>
<dbReference type="Pfam" id="PF02403">
    <property type="entry name" value="Seryl_tRNA_N"/>
    <property type="match status" value="1"/>
</dbReference>
<dbReference type="PANTHER" id="PTHR43697">
    <property type="entry name" value="SERYL-TRNA SYNTHETASE"/>
    <property type="match status" value="1"/>
</dbReference>
<dbReference type="AlphaFoldDB" id="A0A0W8FXV3"/>
<keyword evidence="7" id="KW-0547">Nucleotide-binding</keyword>
<comment type="pathway">
    <text evidence="2">Aminoacyl-tRNA biosynthesis; selenocysteinyl-tRNA(Sec) biosynthesis; L-seryl-tRNA(Sec) from L-serine and tRNA(Sec): step 1/1.</text>
</comment>
<dbReference type="InterPro" id="IPR015866">
    <property type="entry name" value="Ser-tRNA-synth_1_N"/>
</dbReference>
<evidence type="ECO:0000256" key="12">
    <source>
        <dbReference type="ARBA" id="ARBA00033352"/>
    </source>
</evidence>
<dbReference type="GO" id="GO:0004828">
    <property type="term" value="F:serine-tRNA ligase activity"/>
    <property type="evidence" value="ECO:0007669"/>
    <property type="project" value="UniProtKB-EC"/>
</dbReference>
<keyword evidence="5" id="KW-0963">Cytoplasm</keyword>
<evidence type="ECO:0000313" key="18">
    <source>
        <dbReference type="EMBL" id="KUG25091.1"/>
    </source>
</evidence>
<dbReference type="GO" id="GO:0006434">
    <property type="term" value="P:seryl-tRNA aminoacylation"/>
    <property type="evidence" value="ECO:0007669"/>
    <property type="project" value="InterPro"/>
</dbReference>
<evidence type="ECO:0000256" key="6">
    <source>
        <dbReference type="ARBA" id="ARBA00022598"/>
    </source>
</evidence>
<dbReference type="InterPro" id="IPR045864">
    <property type="entry name" value="aa-tRNA-synth_II/BPL/LPL"/>
</dbReference>
<feature type="domain" description="Aminoacyl-transfer RNA synthetases class-II family profile" evidence="17">
    <location>
        <begin position="141"/>
        <end position="412"/>
    </location>
</feature>
<keyword evidence="8" id="KW-0067">ATP-binding</keyword>
<protein>
    <recommendedName>
        <fullName evidence="13">Serine--tRNA ligase</fullName>
        <ecNumber evidence="4">6.1.1.11</ecNumber>
    </recommendedName>
    <alternativeName>
        <fullName evidence="11">Seryl-tRNA synthetase</fullName>
    </alternativeName>
    <alternativeName>
        <fullName evidence="12">Seryl-tRNA(Ser/Sec) synthetase</fullName>
    </alternativeName>
</protein>
<dbReference type="NCBIfam" id="TIGR00414">
    <property type="entry name" value="serS"/>
    <property type="match status" value="1"/>
</dbReference>
<dbReference type="PANTHER" id="PTHR43697:SF1">
    <property type="entry name" value="SERINE--TRNA LIGASE"/>
    <property type="match status" value="1"/>
</dbReference>
<evidence type="ECO:0000256" key="9">
    <source>
        <dbReference type="ARBA" id="ARBA00022917"/>
    </source>
</evidence>
<dbReference type="SUPFAM" id="SSF55681">
    <property type="entry name" value="Class II aaRS and biotin synthetases"/>
    <property type="match status" value="1"/>
</dbReference>
<name>A0A0W8FXV3_9ZZZZ</name>
<dbReference type="Pfam" id="PF00587">
    <property type="entry name" value="tRNA-synt_2b"/>
    <property type="match status" value="1"/>
</dbReference>
<dbReference type="GO" id="GO:0005737">
    <property type="term" value="C:cytoplasm"/>
    <property type="evidence" value="ECO:0007669"/>
    <property type="project" value="UniProtKB-SubCell"/>
</dbReference>
<comment type="subcellular location">
    <subcellularLocation>
        <location evidence="1">Cytoplasm</location>
    </subcellularLocation>
</comment>
<dbReference type="InterPro" id="IPR042103">
    <property type="entry name" value="SerRS_1_N_sf"/>
</dbReference>
<sequence>MLDIKFIRENPELVKKGIINKNEKDTVDQVIELDEKRRSFIAQVEDLKAQRNSASQQIGQIKKTGGDASAQISEMKRVGDMIADLDKNLSEVEEQLHNLLIWIPNLPNETVPTGKSAEDNVEVRQWLPDGFAFENEEKVLDHTELGKKLKILDFERGAKITGSGFPVYMGKGAQLERALINFMLDYHIKDHGYTEVIPPLLVNRESMFGTGQLPKLEEDMYLAEKDDLFTIPTAEVPITNLHRNEILEENQLPINYVGYTACFRREAGSYGKESKGFLRVHQFNKVEMVKLVKPETSYDELESITNDAEDILKALKIPYRILMLCSGDLSFAAAKCYDIETWSPAENKWLEASSCSNFENFQARRANIRYRKTENKKLDFVHTLNGSGLATSRLMVSLLENYQTPEGKVIVPEVLQKYTGFKVID</sequence>
<reference evidence="18" key="1">
    <citation type="journal article" date="2015" name="Proc. Natl. Acad. Sci. U.S.A.">
        <title>Networks of energetic and metabolic interactions define dynamics in microbial communities.</title>
        <authorList>
            <person name="Embree M."/>
            <person name="Liu J.K."/>
            <person name="Al-Bassam M.M."/>
            <person name="Zengler K."/>
        </authorList>
    </citation>
    <scope>NUCLEOTIDE SEQUENCE</scope>
</reference>
<comment type="similarity">
    <text evidence="3">Belongs to the class-II aminoacyl-tRNA synthetase family. Type-1 seryl-tRNA synthetase subfamily.</text>
</comment>
<comment type="catalytic activity">
    <reaction evidence="15">
        <text>tRNA(Ser) + L-serine + ATP = L-seryl-tRNA(Ser) + AMP + diphosphate + H(+)</text>
        <dbReference type="Rhea" id="RHEA:12292"/>
        <dbReference type="Rhea" id="RHEA-COMP:9669"/>
        <dbReference type="Rhea" id="RHEA-COMP:9703"/>
        <dbReference type="ChEBI" id="CHEBI:15378"/>
        <dbReference type="ChEBI" id="CHEBI:30616"/>
        <dbReference type="ChEBI" id="CHEBI:33019"/>
        <dbReference type="ChEBI" id="CHEBI:33384"/>
        <dbReference type="ChEBI" id="CHEBI:78442"/>
        <dbReference type="ChEBI" id="CHEBI:78533"/>
        <dbReference type="ChEBI" id="CHEBI:456215"/>
        <dbReference type="EC" id="6.1.1.11"/>
    </reaction>
</comment>
<keyword evidence="6 18" id="KW-0436">Ligase</keyword>